<dbReference type="Pfam" id="PF00078">
    <property type="entry name" value="RVT_1"/>
    <property type="match status" value="1"/>
</dbReference>
<dbReference type="CDD" id="cd01650">
    <property type="entry name" value="RT_nLTR_like"/>
    <property type="match status" value="1"/>
</dbReference>
<dbReference type="EMBL" id="OZ034822">
    <property type="protein sequence ID" value="CAL1413584.1"/>
    <property type="molecule type" value="Genomic_DNA"/>
</dbReference>
<dbReference type="AlphaFoldDB" id="A0AAV2GSC9"/>
<accession>A0AAV2GSC9</accession>
<gene>
    <name evidence="2" type="ORF">LTRI10_LOCUS52806</name>
</gene>
<dbReference type="Proteomes" id="UP001497516">
    <property type="component" value="Chromosome 9"/>
</dbReference>
<dbReference type="GO" id="GO:0003676">
    <property type="term" value="F:nucleic acid binding"/>
    <property type="evidence" value="ECO:0007669"/>
    <property type="project" value="InterPro"/>
</dbReference>
<reference evidence="2 3" key="1">
    <citation type="submission" date="2024-04" db="EMBL/GenBank/DDBJ databases">
        <authorList>
            <person name="Fracassetti M."/>
        </authorList>
    </citation>
    <scope>NUCLEOTIDE SEQUENCE [LARGE SCALE GENOMIC DNA]</scope>
</reference>
<dbReference type="InterPro" id="IPR043502">
    <property type="entry name" value="DNA/RNA_pol_sf"/>
</dbReference>
<dbReference type="Pfam" id="PF13456">
    <property type="entry name" value="RVT_3"/>
    <property type="match status" value="1"/>
</dbReference>
<dbReference type="GO" id="GO:0004523">
    <property type="term" value="F:RNA-DNA hybrid ribonuclease activity"/>
    <property type="evidence" value="ECO:0007669"/>
    <property type="project" value="InterPro"/>
</dbReference>
<keyword evidence="3" id="KW-1185">Reference proteome</keyword>
<dbReference type="PANTHER" id="PTHR33116:SF86">
    <property type="entry name" value="REVERSE TRANSCRIPTASE DOMAIN-CONTAINING PROTEIN"/>
    <property type="match status" value="1"/>
</dbReference>
<dbReference type="CDD" id="cd06222">
    <property type="entry name" value="RNase_H_like"/>
    <property type="match status" value="1"/>
</dbReference>
<dbReference type="InterPro" id="IPR000477">
    <property type="entry name" value="RT_dom"/>
</dbReference>
<evidence type="ECO:0000259" key="1">
    <source>
        <dbReference type="PROSITE" id="PS50878"/>
    </source>
</evidence>
<dbReference type="SUPFAM" id="SSF53098">
    <property type="entry name" value="Ribonuclease H-like"/>
    <property type="match status" value="1"/>
</dbReference>
<dbReference type="InterPro" id="IPR036397">
    <property type="entry name" value="RNaseH_sf"/>
</dbReference>
<dbReference type="InterPro" id="IPR044730">
    <property type="entry name" value="RNase_H-like_dom_plant"/>
</dbReference>
<dbReference type="PANTHER" id="PTHR33116">
    <property type="entry name" value="REVERSE TRANSCRIPTASE ZINC-BINDING DOMAIN-CONTAINING PROTEIN-RELATED-RELATED"/>
    <property type="match status" value="1"/>
</dbReference>
<evidence type="ECO:0000313" key="3">
    <source>
        <dbReference type="Proteomes" id="UP001497516"/>
    </source>
</evidence>
<dbReference type="PROSITE" id="PS50878">
    <property type="entry name" value="RT_POL"/>
    <property type="match status" value="1"/>
</dbReference>
<sequence length="1099" mass="125519">MVTYVWKEEVQGTPMFRLWERLKNLRHLLYDWSRAGTTNSLRNIRTLQAEIDRLKQTHPINWDEVRTLELELGRQWEAEEEYWQQKSRVRWLQRGDKNSSYFHTVTRTRRKKNFVSGLRDDDGQWVTDEKGKADIATKYYSTLFTSENQVQDMHRRIHSLPIAQSVTPIMNEALTATVLPDEVRRTVFSMCSKQAPGSDGFTGKFFKALWDIVGPSVVEAVCSFFTSGRLLCSFNHTWLTLIPKVDSVETMKQLRPISLCQFVYKIITKILAERLSVILPQVVSEGQNDFIRERQIVDNILLGHELMHYLKTKTQGKKGFMALKVDMEKAYDRVEWPFLLEVLVKMGFSSTWVGWIKECLISASFSVMMNGTPSGYFSPSRGLRQGDPLSPLLFVLCTEGFAALLQRAIADKKLAGIKVAPRAPRLSHLFFADDSYLFLRGNLQECENLIEVLNEYEELSGQRVNLAKSAVCFSRNIVQQDQEFLAAVLGVGAVGVHDKYLGLPSLVARSKMETFRYVEAKLLERLQGWKQRTLSWAAKETLIKSIALALPLHVMSCFKLPLSLCRLLDRHVARFWWGENEGHSRVRWMSWRDMCRSKHEGGMGFRRFELFNQALLAKIGWRIISEPNSLLAQVYRGKYFPNGHFLTAKARSRPSWGWQSILFGRQLLEMGLRWQVGNGRSASMLHSTWVPEFQFQPICYNPQVLPAGGDPLVAELICQGEGRWCDQKLLQWFDPVTCRLIKAIPLPRDNVEDKLIWYGTADGVFSVKSAYHLAVSLEKRRGSGRASVDWMDRASWIRLWEANIPPKLKVFAWQIFNRILPTTEALISHHIPVLPRCPVCWGGPETLEHLFLDCPVARALWGAAGLEHLGEGLPRHTFPLFLKKLLALVSQPSLWMAIFAVLWRIWKARNWVVFEGKQFSLPALLRQFTQQVEEWARLPVEDRFPTPVVVEQGPGMVGSAAFVCTWDGATRRGSHSAGGMVLMTASSAVLRVAGVQFPAIDDHATVELIALREALLWCLGQGLASVRFEGDAKVVIDKIRRRDSRDSRLGAILEEVIKIFDSSPGFSVRFVGRHRNRVAHLVARKALALYPIMSRAFNF</sequence>
<protein>
    <recommendedName>
        <fullName evidence="1">Reverse transcriptase domain-containing protein</fullName>
    </recommendedName>
</protein>
<dbReference type="InterPro" id="IPR026960">
    <property type="entry name" value="RVT-Znf"/>
</dbReference>
<dbReference type="Pfam" id="PF13966">
    <property type="entry name" value="zf-RVT"/>
    <property type="match status" value="1"/>
</dbReference>
<dbReference type="Gene3D" id="3.30.420.10">
    <property type="entry name" value="Ribonuclease H-like superfamily/Ribonuclease H"/>
    <property type="match status" value="1"/>
</dbReference>
<dbReference type="SUPFAM" id="SSF56672">
    <property type="entry name" value="DNA/RNA polymerases"/>
    <property type="match status" value="1"/>
</dbReference>
<proteinExistence type="predicted"/>
<dbReference type="InterPro" id="IPR012337">
    <property type="entry name" value="RNaseH-like_sf"/>
</dbReference>
<evidence type="ECO:0000313" key="2">
    <source>
        <dbReference type="EMBL" id="CAL1413584.1"/>
    </source>
</evidence>
<name>A0AAV2GSC9_9ROSI</name>
<dbReference type="InterPro" id="IPR002156">
    <property type="entry name" value="RNaseH_domain"/>
</dbReference>
<feature type="domain" description="Reverse transcriptase" evidence="1">
    <location>
        <begin position="223"/>
        <end position="489"/>
    </location>
</feature>
<organism evidence="2 3">
    <name type="scientific">Linum trigynum</name>
    <dbReference type="NCBI Taxonomy" id="586398"/>
    <lineage>
        <taxon>Eukaryota</taxon>
        <taxon>Viridiplantae</taxon>
        <taxon>Streptophyta</taxon>
        <taxon>Embryophyta</taxon>
        <taxon>Tracheophyta</taxon>
        <taxon>Spermatophyta</taxon>
        <taxon>Magnoliopsida</taxon>
        <taxon>eudicotyledons</taxon>
        <taxon>Gunneridae</taxon>
        <taxon>Pentapetalae</taxon>
        <taxon>rosids</taxon>
        <taxon>fabids</taxon>
        <taxon>Malpighiales</taxon>
        <taxon>Linaceae</taxon>
        <taxon>Linum</taxon>
    </lineage>
</organism>